<dbReference type="OrthoDB" id="6661750at2759"/>
<evidence type="ECO:0000313" key="1">
    <source>
        <dbReference type="Proteomes" id="UP000504606"/>
    </source>
</evidence>
<proteinExistence type="predicted"/>
<dbReference type="GeneID" id="127749637"/>
<name>A0A9C6TYA9_FRAOC</name>
<dbReference type="AlphaFoldDB" id="A0A9C6TYA9"/>
<evidence type="ECO:0000313" key="2">
    <source>
        <dbReference type="RefSeq" id="XP_052124571.1"/>
    </source>
</evidence>
<sequence length="218" mass="24805">MESRQDGTPGTVDTRRREKAMAVNPVSVNSLVSLLRGAIVYALLPQGSHEKAINSFAGPYVAYADRFINCEQQYAWRMYLRATHFNPQKPNELQLLNGNLTATKGFDDNCWAKVYLDIRNNNQWKENAFVFEFKDKACTTLRTNLPGPANIFFGKGNGERKPCVIPPGVHKADQEPVDWTFPKFPVMPYGHYKFRLNSNANEIILCLQVECHIIPKLK</sequence>
<dbReference type="RefSeq" id="XP_052124571.1">
    <property type="nucleotide sequence ID" value="XM_052268611.1"/>
</dbReference>
<organism evidence="1 2">
    <name type="scientific">Frankliniella occidentalis</name>
    <name type="common">Western flower thrips</name>
    <name type="synonym">Euthrips occidentalis</name>
    <dbReference type="NCBI Taxonomy" id="133901"/>
    <lineage>
        <taxon>Eukaryota</taxon>
        <taxon>Metazoa</taxon>
        <taxon>Ecdysozoa</taxon>
        <taxon>Arthropoda</taxon>
        <taxon>Hexapoda</taxon>
        <taxon>Insecta</taxon>
        <taxon>Pterygota</taxon>
        <taxon>Neoptera</taxon>
        <taxon>Paraneoptera</taxon>
        <taxon>Thysanoptera</taxon>
        <taxon>Terebrantia</taxon>
        <taxon>Thripoidea</taxon>
        <taxon>Thripidae</taxon>
        <taxon>Frankliniella</taxon>
    </lineage>
</organism>
<dbReference type="KEGG" id="foc:127749637"/>
<dbReference type="Proteomes" id="UP000504606">
    <property type="component" value="Unplaced"/>
</dbReference>
<keyword evidence="1" id="KW-1185">Reference proteome</keyword>
<reference evidence="2" key="1">
    <citation type="submission" date="2025-08" db="UniProtKB">
        <authorList>
            <consortium name="RefSeq"/>
        </authorList>
    </citation>
    <scope>IDENTIFICATION</scope>
    <source>
        <tissue evidence="2">Whole organism</tissue>
    </source>
</reference>
<gene>
    <name evidence="2" type="primary">LOC127749637</name>
</gene>
<protein>
    <submittedName>
        <fullName evidence="2">Uncharacterized protein LOC127749637 isoform X1</fullName>
    </submittedName>
</protein>
<accession>A0A9C6TYA9</accession>